<dbReference type="GO" id="GO:0015293">
    <property type="term" value="F:symporter activity"/>
    <property type="evidence" value="ECO:0007669"/>
    <property type="project" value="TreeGrafter"/>
</dbReference>
<feature type="transmembrane region" description="Helical" evidence="7">
    <location>
        <begin position="107"/>
        <end position="131"/>
    </location>
</feature>
<dbReference type="OrthoDB" id="9766455at2"/>
<evidence type="ECO:0000259" key="8">
    <source>
        <dbReference type="Pfam" id="PF01773"/>
    </source>
</evidence>
<dbReference type="InterPro" id="IPR002668">
    <property type="entry name" value="CNT_N_dom"/>
</dbReference>
<dbReference type="PANTHER" id="PTHR10590:SF4">
    <property type="entry name" value="SOLUTE CARRIER FAMILY 28 MEMBER 3"/>
    <property type="match status" value="1"/>
</dbReference>
<dbReference type="RefSeq" id="WP_048466322.1">
    <property type="nucleotide sequence ID" value="NZ_LABX01000199.1"/>
</dbReference>
<name>A0A0J6S7F5_9HYPH</name>
<gene>
    <name evidence="11" type="ORF">VP06_24095</name>
</gene>
<dbReference type="InterPro" id="IPR011642">
    <property type="entry name" value="Gate_dom"/>
</dbReference>
<protein>
    <submittedName>
        <fullName evidence="11">Nucleoside permease</fullName>
    </submittedName>
</protein>
<feature type="transmembrane region" description="Helical" evidence="7">
    <location>
        <begin position="393"/>
        <end position="414"/>
    </location>
</feature>
<evidence type="ECO:0000256" key="4">
    <source>
        <dbReference type="ARBA" id="ARBA00022692"/>
    </source>
</evidence>
<comment type="similarity">
    <text evidence="2">Belongs to the concentrative nucleoside transporter (CNT) (TC 2.A.41) family.</text>
</comment>
<accession>A0A0J6S7F5</accession>
<dbReference type="Pfam" id="PF07662">
    <property type="entry name" value="Nucleos_tra2_C"/>
    <property type="match status" value="1"/>
</dbReference>
<keyword evidence="4 7" id="KW-0812">Transmembrane</keyword>
<comment type="caution">
    <text evidence="11">The sequence shown here is derived from an EMBL/GenBank/DDBJ whole genome shotgun (WGS) entry which is preliminary data.</text>
</comment>
<dbReference type="PATRIC" id="fig|270351.6.peg.2737"/>
<evidence type="ECO:0000259" key="10">
    <source>
        <dbReference type="Pfam" id="PF07670"/>
    </source>
</evidence>
<feature type="transmembrane region" description="Helical" evidence="7">
    <location>
        <begin position="175"/>
        <end position="197"/>
    </location>
</feature>
<reference evidence="11 12" key="1">
    <citation type="submission" date="2015-03" db="EMBL/GenBank/DDBJ databases">
        <title>Genome sequencing of Methylobacterium aquaticum DSM16371 type strain.</title>
        <authorList>
            <person name="Chaudhry V."/>
            <person name="Patil P.B."/>
        </authorList>
    </citation>
    <scope>NUCLEOTIDE SEQUENCE [LARGE SCALE GENOMIC DNA]</scope>
    <source>
        <strain evidence="11 12">DSM 16371</strain>
    </source>
</reference>
<evidence type="ECO:0000256" key="7">
    <source>
        <dbReference type="SAM" id="Phobius"/>
    </source>
</evidence>
<dbReference type="InterPro" id="IPR011657">
    <property type="entry name" value="CNT_C_dom"/>
</dbReference>
<sequence>MPDRLIHAAASIALLLAIAGLFSTNRRAIRPRVVLSALAVQIGIGALVLFWPAGQAALGAVADAVQAVLSYGDKGVAFLFGGLVEPKMFELFGGGGFVLALRVLPQIIYVSALIAVLYHFGVMQALARALGAALQRVLGTSRIETFAAVITIFIGQSEIAVALRPFLALLTGAELFAVMTSGAASTAGSILAGYAGLGVPMPYLLAASFMAIPGGLLYAKILVPSTEPSRVKTMRVTFGETRAVNVIEAAADGTQKGLAVAVAVGAMLIAFVGLIALVNGVVAYAGGLVGMPGASIEGALGFVLAPLAWLLGVPWDQATLVGGAIGQKLAFNEFLAYANLSPVLKSGELGPRSTAILCFALCGFANLSSIAIQLASFGSLVPERRAEVASYGLRAILAGTLSNLTSAAIAGVFIGP</sequence>
<evidence type="ECO:0000256" key="1">
    <source>
        <dbReference type="ARBA" id="ARBA00004651"/>
    </source>
</evidence>
<dbReference type="Proteomes" id="UP000035929">
    <property type="component" value="Unassembled WGS sequence"/>
</dbReference>
<dbReference type="GO" id="GO:0005337">
    <property type="term" value="F:nucleoside transmembrane transporter activity"/>
    <property type="evidence" value="ECO:0007669"/>
    <property type="project" value="InterPro"/>
</dbReference>
<feature type="domain" description="Concentrative nucleoside transporter C-terminal" evidence="9">
    <location>
        <begin position="203"/>
        <end position="411"/>
    </location>
</feature>
<dbReference type="GO" id="GO:0005886">
    <property type="term" value="C:plasma membrane"/>
    <property type="evidence" value="ECO:0007669"/>
    <property type="project" value="UniProtKB-SubCell"/>
</dbReference>
<feature type="transmembrane region" description="Helical" evidence="7">
    <location>
        <begin position="204"/>
        <end position="223"/>
    </location>
</feature>
<dbReference type="Pfam" id="PF01773">
    <property type="entry name" value="Nucleos_tra2_N"/>
    <property type="match status" value="1"/>
</dbReference>
<comment type="subcellular location">
    <subcellularLocation>
        <location evidence="1">Cell membrane</location>
        <topology evidence="1">Multi-pass membrane protein</topology>
    </subcellularLocation>
</comment>
<evidence type="ECO:0000259" key="9">
    <source>
        <dbReference type="Pfam" id="PF07662"/>
    </source>
</evidence>
<feature type="domain" description="Nucleoside transporter/FeoB GTPase Gate" evidence="10">
    <location>
        <begin position="100"/>
        <end position="198"/>
    </location>
</feature>
<feature type="transmembrane region" description="Helical" evidence="7">
    <location>
        <begin position="6"/>
        <end position="22"/>
    </location>
</feature>
<dbReference type="EMBL" id="LABX01000199">
    <property type="protein sequence ID" value="KMO29644.1"/>
    <property type="molecule type" value="Genomic_DNA"/>
</dbReference>
<proteinExistence type="inferred from homology"/>
<evidence type="ECO:0000256" key="2">
    <source>
        <dbReference type="ARBA" id="ARBA00009033"/>
    </source>
</evidence>
<feature type="transmembrane region" description="Helical" evidence="7">
    <location>
        <begin position="354"/>
        <end position="381"/>
    </location>
</feature>
<evidence type="ECO:0000256" key="3">
    <source>
        <dbReference type="ARBA" id="ARBA00022475"/>
    </source>
</evidence>
<dbReference type="InterPro" id="IPR008276">
    <property type="entry name" value="C_nuclsd_transpt"/>
</dbReference>
<feature type="domain" description="Concentrative nucleoside transporter N-terminal" evidence="8">
    <location>
        <begin position="12"/>
        <end position="83"/>
    </location>
</feature>
<feature type="transmembrane region" description="Helical" evidence="7">
    <location>
        <begin position="258"/>
        <end position="282"/>
    </location>
</feature>
<keyword evidence="3" id="KW-1003">Cell membrane</keyword>
<feature type="transmembrane region" description="Helical" evidence="7">
    <location>
        <begin position="34"/>
        <end position="53"/>
    </location>
</feature>
<feature type="transmembrane region" description="Helical" evidence="7">
    <location>
        <begin position="294"/>
        <end position="312"/>
    </location>
</feature>
<evidence type="ECO:0000256" key="5">
    <source>
        <dbReference type="ARBA" id="ARBA00022989"/>
    </source>
</evidence>
<organism evidence="11 12">
    <name type="scientific">Methylobacterium aquaticum</name>
    <dbReference type="NCBI Taxonomy" id="270351"/>
    <lineage>
        <taxon>Bacteria</taxon>
        <taxon>Pseudomonadati</taxon>
        <taxon>Pseudomonadota</taxon>
        <taxon>Alphaproteobacteria</taxon>
        <taxon>Hyphomicrobiales</taxon>
        <taxon>Methylobacteriaceae</taxon>
        <taxon>Methylobacterium</taxon>
    </lineage>
</organism>
<keyword evidence="6 7" id="KW-0472">Membrane</keyword>
<dbReference type="AlphaFoldDB" id="A0A0J6S7F5"/>
<dbReference type="PANTHER" id="PTHR10590">
    <property type="entry name" value="SODIUM/NUCLEOSIDE COTRANSPORTER"/>
    <property type="match status" value="1"/>
</dbReference>
<evidence type="ECO:0000313" key="12">
    <source>
        <dbReference type="Proteomes" id="UP000035929"/>
    </source>
</evidence>
<evidence type="ECO:0000256" key="6">
    <source>
        <dbReference type="ARBA" id="ARBA00023136"/>
    </source>
</evidence>
<dbReference type="Pfam" id="PF07670">
    <property type="entry name" value="Gate"/>
    <property type="match status" value="1"/>
</dbReference>
<evidence type="ECO:0000313" key="11">
    <source>
        <dbReference type="EMBL" id="KMO29644.1"/>
    </source>
</evidence>
<keyword evidence="5 7" id="KW-1133">Transmembrane helix</keyword>